<dbReference type="InterPro" id="IPR052523">
    <property type="entry name" value="Trichothecene_AcTrans"/>
</dbReference>
<dbReference type="PANTHER" id="PTHR42791:SF1">
    <property type="entry name" value="N-ACETYLTRANSFERASE DOMAIN-CONTAINING PROTEIN"/>
    <property type="match status" value="1"/>
</dbReference>
<keyword evidence="3" id="KW-1185">Reference proteome</keyword>
<dbReference type="AlphaFoldDB" id="A0A132BA64"/>
<dbReference type="CDD" id="cd04301">
    <property type="entry name" value="NAT_SF"/>
    <property type="match status" value="1"/>
</dbReference>
<name>A0A132BA64_MOLSC</name>
<reference evidence="2 3" key="1">
    <citation type="submission" date="2015-10" db="EMBL/GenBank/DDBJ databases">
        <title>Full genome of DAOMC 229536 Phialocephala scopiformis, a fungal endophyte of spruce producing the potent anti-insectan compound rugulosin.</title>
        <authorList>
            <consortium name="DOE Joint Genome Institute"/>
            <person name="Walker A.K."/>
            <person name="Frasz S.L."/>
            <person name="Seifert K.A."/>
            <person name="Miller J.D."/>
            <person name="Mondo S.J."/>
            <person name="Labutti K."/>
            <person name="Lipzen A."/>
            <person name="Dockter R."/>
            <person name="Kennedy M."/>
            <person name="Grigoriev I.V."/>
            <person name="Spatafora J.W."/>
        </authorList>
    </citation>
    <scope>NUCLEOTIDE SEQUENCE [LARGE SCALE GENOMIC DNA]</scope>
    <source>
        <strain evidence="2 3">CBS 120377</strain>
    </source>
</reference>
<dbReference type="OrthoDB" id="10017208at2759"/>
<dbReference type="GO" id="GO:0016747">
    <property type="term" value="F:acyltransferase activity, transferring groups other than amino-acyl groups"/>
    <property type="evidence" value="ECO:0007669"/>
    <property type="project" value="InterPro"/>
</dbReference>
<dbReference type="PROSITE" id="PS51186">
    <property type="entry name" value="GNAT"/>
    <property type="match status" value="1"/>
</dbReference>
<proteinExistence type="predicted"/>
<evidence type="ECO:0000313" key="2">
    <source>
        <dbReference type="EMBL" id="KUJ09295.1"/>
    </source>
</evidence>
<organism evidence="2 3">
    <name type="scientific">Mollisia scopiformis</name>
    <name type="common">Conifer needle endophyte fungus</name>
    <name type="synonym">Phialocephala scopiformis</name>
    <dbReference type="NCBI Taxonomy" id="149040"/>
    <lineage>
        <taxon>Eukaryota</taxon>
        <taxon>Fungi</taxon>
        <taxon>Dikarya</taxon>
        <taxon>Ascomycota</taxon>
        <taxon>Pezizomycotina</taxon>
        <taxon>Leotiomycetes</taxon>
        <taxon>Helotiales</taxon>
        <taxon>Mollisiaceae</taxon>
        <taxon>Mollisia</taxon>
    </lineage>
</organism>
<dbReference type="SUPFAM" id="SSF55729">
    <property type="entry name" value="Acyl-CoA N-acyltransferases (Nat)"/>
    <property type="match status" value="1"/>
</dbReference>
<dbReference type="RefSeq" id="XP_018063650.1">
    <property type="nucleotide sequence ID" value="XM_018206472.1"/>
</dbReference>
<accession>A0A132BA64</accession>
<dbReference type="Proteomes" id="UP000070700">
    <property type="component" value="Unassembled WGS sequence"/>
</dbReference>
<dbReference type="Gene3D" id="3.40.630.30">
    <property type="match status" value="1"/>
</dbReference>
<evidence type="ECO:0000313" key="3">
    <source>
        <dbReference type="Proteomes" id="UP000070700"/>
    </source>
</evidence>
<dbReference type="InParanoid" id="A0A132BA64"/>
<dbReference type="InterPro" id="IPR000182">
    <property type="entry name" value="GNAT_dom"/>
</dbReference>
<protein>
    <recommendedName>
        <fullName evidence="1">N-acetyltransferase domain-containing protein</fullName>
    </recommendedName>
</protein>
<sequence length="237" mass="27361">MATTSPEEEFTLLPLTFPQDAAEILRLDYQVYTTSPLHQSTITTLPSLSQFITDRTPHIVSRFAKPGSFGAKLVLASQPEKMVSYVVFVAPEKDVRSDEEWERDLKEKIEKRDDKVRKDVVFKLMVEDRRLNEVYLGKGYAGRWWELQGLVTDEEWQRRGLGTRLVRWGMERVEEDVRRRNAEGDGERVEGCHLVASPEGARTYEKAGFVKVGEKEMHVKTAGGEKYIHAWFVKRVE</sequence>
<gene>
    <name evidence="2" type="ORF">LY89DRAFT_283071</name>
</gene>
<feature type="domain" description="N-acetyltransferase" evidence="1">
    <location>
        <begin position="85"/>
        <end position="237"/>
    </location>
</feature>
<dbReference type="EMBL" id="KQ947432">
    <property type="protein sequence ID" value="KUJ09295.1"/>
    <property type="molecule type" value="Genomic_DNA"/>
</dbReference>
<dbReference type="PANTHER" id="PTHR42791">
    <property type="entry name" value="GNAT FAMILY ACETYLTRANSFERASE"/>
    <property type="match status" value="1"/>
</dbReference>
<dbReference type="InterPro" id="IPR016181">
    <property type="entry name" value="Acyl_CoA_acyltransferase"/>
</dbReference>
<dbReference type="GeneID" id="28816198"/>
<evidence type="ECO:0000259" key="1">
    <source>
        <dbReference type="PROSITE" id="PS51186"/>
    </source>
</evidence>
<dbReference type="Pfam" id="PF13508">
    <property type="entry name" value="Acetyltransf_7"/>
    <property type="match status" value="1"/>
</dbReference>
<dbReference type="KEGG" id="psco:LY89DRAFT_283071"/>